<evidence type="ECO:0000313" key="2">
    <source>
        <dbReference type="Proteomes" id="UP000664904"/>
    </source>
</evidence>
<gene>
    <name evidence="1" type="ORF">J5O05_09960</name>
</gene>
<dbReference type="RefSeq" id="WP_208841937.1">
    <property type="nucleotide sequence ID" value="NZ_CP072133.1"/>
</dbReference>
<dbReference type="KEGG" id="pxi:J5O05_09960"/>
<dbReference type="AlphaFoldDB" id="A0A975DHE5"/>
<keyword evidence="2" id="KW-1185">Reference proteome</keyword>
<reference evidence="1" key="1">
    <citation type="submission" date="2021-03" db="EMBL/GenBank/DDBJ databases">
        <title>Complete Genome of Pseudoalteromonas xiamenensis STKMTI.2, a new potential marine bacterium producing anti-Vibrio compounds.</title>
        <authorList>
            <person name="Handayani D.P."/>
            <person name="Isnansetyo A."/>
            <person name="Istiqomah I."/>
            <person name="Jumina J."/>
        </authorList>
    </citation>
    <scope>NUCLEOTIDE SEQUENCE</scope>
    <source>
        <strain evidence="1">STKMTI.2</strain>
    </source>
</reference>
<evidence type="ECO:0000313" key="1">
    <source>
        <dbReference type="EMBL" id="QTH70341.1"/>
    </source>
</evidence>
<dbReference type="EMBL" id="CP072133">
    <property type="protein sequence ID" value="QTH70341.1"/>
    <property type="molecule type" value="Genomic_DNA"/>
</dbReference>
<proteinExistence type="predicted"/>
<protein>
    <submittedName>
        <fullName evidence="1">Uncharacterized protein</fullName>
    </submittedName>
</protein>
<dbReference type="Proteomes" id="UP000664904">
    <property type="component" value="Chromosome"/>
</dbReference>
<accession>A0A975DHE5</accession>
<organism evidence="1 2">
    <name type="scientific">Pseudoalteromonas xiamenensis</name>
    <dbReference type="NCBI Taxonomy" id="882626"/>
    <lineage>
        <taxon>Bacteria</taxon>
        <taxon>Pseudomonadati</taxon>
        <taxon>Pseudomonadota</taxon>
        <taxon>Gammaproteobacteria</taxon>
        <taxon>Alteromonadales</taxon>
        <taxon>Pseudoalteromonadaceae</taxon>
        <taxon>Pseudoalteromonas</taxon>
    </lineage>
</organism>
<name>A0A975DHE5_9GAMM</name>
<sequence length="158" mass="17591">MALVSSTPTLIEPQNEYIFASEKGNCIQRFIDIDDEVQVNDKVLSYCDAKGKHKTIVASFSGSAFQVIKKESFDEGELLVGIKPNIIQGVLADNTTQFQVGSLSKLCIDGRAVEVTFVRKQGNWMFFQGELAGNERLNEFKHLSMQAMHEHCETSGLN</sequence>